<keyword evidence="1 2" id="KW-0663">Pyridoxal phosphate</keyword>
<dbReference type="OrthoDB" id="9804072at2"/>
<keyword evidence="7" id="KW-1185">Reference proteome</keyword>
<organism evidence="6 7">
    <name type="scientific">Paremcibacter congregatus</name>
    <dbReference type="NCBI Taxonomy" id="2043170"/>
    <lineage>
        <taxon>Bacteria</taxon>
        <taxon>Pseudomonadati</taxon>
        <taxon>Pseudomonadota</taxon>
        <taxon>Alphaproteobacteria</taxon>
        <taxon>Emcibacterales</taxon>
        <taxon>Emcibacteraceae</taxon>
        <taxon>Paremcibacter</taxon>
    </lineage>
</organism>
<evidence type="ECO:0000256" key="2">
    <source>
        <dbReference type="HAMAP-Rule" id="MF_02087"/>
    </source>
</evidence>
<dbReference type="NCBIfam" id="TIGR00044">
    <property type="entry name" value="YggS family pyridoxal phosphate-dependent enzyme"/>
    <property type="match status" value="1"/>
</dbReference>
<dbReference type="FunFam" id="3.20.20.10:FF:000018">
    <property type="entry name" value="Pyridoxal phosphate homeostasis protein"/>
    <property type="match status" value="1"/>
</dbReference>
<dbReference type="InterPro" id="IPR011078">
    <property type="entry name" value="PyrdxlP_homeostasis"/>
</dbReference>
<dbReference type="SUPFAM" id="SSF51419">
    <property type="entry name" value="PLP-binding barrel"/>
    <property type="match status" value="1"/>
</dbReference>
<evidence type="ECO:0000256" key="3">
    <source>
        <dbReference type="PIRSR" id="PIRSR004848-1"/>
    </source>
</evidence>
<gene>
    <name evidence="6" type="ORF">CRD36_12870</name>
</gene>
<comment type="similarity">
    <text evidence="2 4">Belongs to the pyridoxal phosphate-binding protein YggS/PROSC family.</text>
</comment>
<dbReference type="AlphaFoldDB" id="A0A2G4YP48"/>
<evidence type="ECO:0000313" key="6">
    <source>
        <dbReference type="EMBL" id="PHZ84088.1"/>
    </source>
</evidence>
<dbReference type="InParanoid" id="A0A2G4YP48"/>
<dbReference type="CDD" id="cd00635">
    <property type="entry name" value="PLPDE_III_YBL036c_like"/>
    <property type="match status" value="1"/>
</dbReference>
<comment type="caution">
    <text evidence="6">The sequence shown here is derived from an EMBL/GenBank/DDBJ whole genome shotgun (WGS) entry which is preliminary data.</text>
</comment>
<evidence type="ECO:0000313" key="7">
    <source>
        <dbReference type="Proteomes" id="UP000229730"/>
    </source>
</evidence>
<sequence length="221" mass="24247">MTSKLEAVENNIRRAAAEAGRPATDITLVAVSKTKPNDVITPVLAAGHRTFGENKVQEAAQKWPILRESYPDIDLHLIGPLQSNKVRQAIQIFEVIETVDRPKLARAIARISAEEGRHPRCYIQVNVGQEEQKAGILPQKADDFIRLCRDELKLPLEGLMCIPPAGQDPTPYFTLLKEIADRNGLNKLSMGMSGDFETAIRCGATSVRVGTALFGDRPPLG</sequence>
<comment type="cofactor">
    <cofactor evidence="3">
        <name>pyridoxal 5'-phosphate</name>
        <dbReference type="ChEBI" id="CHEBI:597326"/>
    </cofactor>
</comment>
<comment type="function">
    <text evidence="2">Pyridoxal 5'-phosphate (PLP)-binding protein, which is involved in PLP homeostasis.</text>
</comment>
<dbReference type="PANTHER" id="PTHR10146">
    <property type="entry name" value="PROLINE SYNTHETASE CO-TRANSCRIBED BACTERIAL HOMOLOG PROTEIN"/>
    <property type="match status" value="1"/>
</dbReference>
<accession>A0A2G4YP48</accession>
<proteinExistence type="inferred from homology"/>
<name>A0A2G4YP48_9PROT</name>
<evidence type="ECO:0000259" key="5">
    <source>
        <dbReference type="Pfam" id="PF01168"/>
    </source>
</evidence>
<dbReference type="Proteomes" id="UP000229730">
    <property type="component" value="Unassembled WGS sequence"/>
</dbReference>
<evidence type="ECO:0000256" key="4">
    <source>
        <dbReference type="RuleBase" id="RU004514"/>
    </source>
</evidence>
<dbReference type="PIRSF" id="PIRSF004848">
    <property type="entry name" value="YBL036c_PLPDEIII"/>
    <property type="match status" value="1"/>
</dbReference>
<dbReference type="EMBL" id="PDEM01000025">
    <property type="protein sequence ID" value="PHZ84088.1"/>
    <property type="molecule type" value="Genomic_DNA"/>
</dbReference>
<dbReference type="GO" id="GO:0030170">
    <property type="term" value="F:pyridoxal phosphate binding"/>
    <property type="evidence" value="ECO:0007669"/>
    <property type="project" value="UniProtKB-UniRule"/>
</dbReference>
<feature type="domain" description="Alanine racemase N-terminal" evidence="5">
    <location>
        <begin position="5"/>
        <end position="218"/>
    </location>
</feature>
<dbReference type="PANTHER" id="PTHR10146:SF14">
    <property type="entry name" value="PYRIDOXAL PHOSPHATE HOMEOSTASIS PROTEIN"/>
    <property type="match status" value="1"/>
</dbReference>
<reference evidence="6 7" key="1">
    <citation type="submission" date="2017-10" db="EMBL/GenBank/DDBJ databases">
        <title>Frigbacter circumglobatus gen. nov. sp. nov., isolated from sediment cultured in situ.</title>
        <authorList>
            <person name="Zhao Z."/>
        </authorList>
    </citation>
    <scope>NUCLEOTIDE SEQUENCE [LARGE SCALE GENOMIC DNA]</scope>
    <source>
        <strain evidence="6 7">ZYL</strain>
    </source>
</reference>
<dbReference type="RefSeq" id="WP_099473910.1">
    <property type="nucleotide sequence ID" value="NZ_CP041025.1"/>
</dbReference>
<feature type="modified residue" description="N6-(pyridoxal phosphate)lysine" evidence="2 3">
    <location>
        <position position="33"/>
    </location>
</feature>
<dbReference type="FunCoup" id="A0A2G4YP48">
    <property type="interactions" value="521"/>
</dbReference>
<protein>
    <recommendedName>
        <fullName evidence="2">Pyridoxal phosphate homeostasis protein</fullName>
        <shortName evidence="2">PLP homeostasis protein</shortName>
    </recommendedName>
</protein>
<dbReference type="Pfam" id="PF01168">
    <property type="entry name" value="Ala_racemase_N"/>
    <property type="match status" value="1"/>
</dbReference>
<dbReference type="HAMAP" id="MF_02087">
    <property type="entry name" value="PLP_homeostasis"/>
    <property type="match status" value="1"/>
</dbReference>
<dbReference type="InterPro" id="IPR001608">
    <property type="entry name" value="Ala_racemase_N"/>
</dbReference>
<dbReference type="Gene3D" id="3.20.20.10">
    <property type="entry name" value="Alanine racemase"/>
    <property type="match status" value="1"/>
</dbReference>
<evidence type="ECO:0000256" key="1">
    <source>
        <dbReference type="ARBA" id="ARBA00022898"/>
    </source>
</evidence>
<dbReference type="InterPro" id="IPR029066">
    <property type="entry name" value="PLP-binding_barrel"/>
</dbReference>